<dbReference type="GO" id="GO:0034605">
    <property type="term" value="P:cellular response to heat"/>
    <property type="evidence" value="ECO:0007669"/>
    <property type="project" value="TreeGrafter"/>
</dbReference>
<dbReference type="InterPro" id="IPR027417">
    <property type="entry name" value="P-loop_NTPase"/>
</dbReference>
<dbReference type="FunFam" id="3.40.50.300:FF:000010">
    <property type="entry name" value="Chaperone clpB 1, putative"/>
    <property type="match status" value="1"/>
</dbReference>
<keyword evidence="2" id="KW-0547">Nucleotide-binding</keyword>
<dbReference type="PANTHER" id="PTHR11638:SF18">
    <property type="entry name" value="HEAT SHOCK PROTEIN 104"/>
    <property type="match status" value="1"/>
</dbReference>
<dbReference type="Proteomes" id="UP000198935">
    <property type="component" value="Unassembled WGS sequence"/>
</dbReference>
<dbReference type="Gene3D" id="3.40.50.300">
    <property type="entry name" value="P-loop containing nucleotide triphosphate hydrolases"/>
    <property type="match status" value="2"/>
</dbReference>
<feature type="region of interest" description="Disordered" evidence="6">
    <location>
        <begin position="422"/>
        <end position="450"/>
    </location>
</feature>
<dbReference type="PROSITE" id="PS50151">
    <property type="entry name" value="UVR"/>
    <property type="match status" value="1"/>
</dbReference>
<dbReference type="Pfam" id="PF00004">
    <property type="entry name" value="AAA"/>
    <property type="match status" value="1"/>
</dbReference>
<dbReference type="InterPro" id="IPR001943">
    <property type="entry name" value="UVR_dom"/>
</dbReference>
<dbReference type="PROSITE" id="PS00870">
    <property type="entry name" value="CLPAB_1"/>
    <property type="match status" value="1"/>
</dbReference>
<dbReference type="AlphaFoldDB" id="A0A1H3UIM7"/>
<dbReference type="GO" id="GO:0006508">
    <property type="term" value="P:proteolysis"/>
    <property type="evidence" value="ECO:0007669"/>
    <property type="project" value="UniProtKB-KW"/>
</dbReference>
<reference evidence="10" key="1">
    <citation type="submission" date="2016-10" db="EMBL/GenBank/DDBJ databases">
        <authorList>
            <person name="Varghese N."/>
            <person name="Submissions S."/>
        </authorList>
    </citation>
    <scope>NUCLEOTIDE SEQUENCE [LARGE SCALE GENOMIC DNA]</scope>
    <source>
        <strain evidence="10">SP</strain>
    </source>
</reference>
<dbReference type="FunFam" id="1.10.1780.10:FF:000001">
    <property type="entry name" value="ATP-dependent Clp protease ATP-binding subunit"/>
    <property type="match status" value="1"/>
</dbReference>
<dbReference type="InterPro" id="IPR036628">
    <property type="entry name" value="Clp_N_dom_sf"/>
</dbReference>
<dbReference type="EMBL" id="FNPI01000022">
    <property type="protein sequence ID" value="SDZ62280.1"/>
    <property type="molecule type" value="Genomic_DNA"/>
</dbReference>
<keyword evidence="10" id="KW-1185">Reference proteome</keyword>
<dbReference type="FunFam" id="3.40.50.300:FF:000025">
    <property type="entry name" value="ATP-dependent Clp protease subunit"/>
    <property type="match status" value="1"/>
</dbReference>
<evidence type="ECO:0000313" key="10">
    <source>
        <dbReference type="Proteomes" id="UP000198935"/>
    </source>
</evidence>
<dbReference type="GO" id="GO:0008233">
    <property type="term" value="F:peptidase activity"/>
    <property type="evidence" value="ECO:0007669"/>
    <property type="project" value="UniProtKB-KW"/>
</dbReference>
<gene>
    <name evidence="9" type="ORF">SAMN05421736_1226</name>
</gene>
<evidence type="ECO:0000256" key="6">
    <source>
        <dbReference type="SAM" id="MobiDB-lite"/>
    </source>
</evidence>
<dbReference type="InterPro" id="IPR003959">
    <property type="entry name" value="ATPase_AAA_core"/>
</dbReference>
<dbReference type="SMART" id="SM01086">
    <property type="entry name" value="ClpB_D2-small"/>
    <property type="match status" value="1"/>
</dbReference>
<evidence type="ECO:0000256" key="1">
    <source>
        <dbReference type="ARBA" id="ARBA00022737"/>
    </source>
</evidence>
<evidence type="ECO:0000256" key="5">
    <source>
        <dbReference type="PROSITE-ProRule" id="PRU01251"/>
    </source>
</evidence>
<dbReference type="STRING" id="1503961.SAMN05421736_1226"/>
<protein>
    <submittedName>
        <fullName evidence="9">ATP-dependent Clp protease ATP-binding subunit ClpC</fullName>
    </submittedName>
</protein>
<keyword evidence="9" id="KW-0645">Protease</keyword>
<dbReference type="GO" id="GO:0005737">
    <property type="term" value="C:cytoplasm"/>
    <property type="evidence" value="ECO:0007669"/>
    <property type="project" value="TreeGrafter"/>
</dbReference>
<evidence type="ECO:0000256" key="3">
    <source>
        <dbReference type="ARBA" id="ARBA00022840"/>
    </source>
</evidence>
<dbReference type="Pfam" id="PF07724">
    <property type="entry name" value="AAA_2"/>
    <property type="match status" value="1"/>
</dbReference>
<accession>A0A1H3UIM7</accession>
<feature type="domain" description="Clp R" evidence="8">
    <location>
        <begin position="3"/>
        <end position="144"/>
    </location>
</feature>
<keyword evidence="1 5" id="KW-0677">Repeat</keyword>
<dbReference type="InterPro" id="IPR018368">
    <property type="entry name" value="ClpA/B_CS1"/>
</dbReference>
<evidence type="ECO:0000256" key="4">
    <source>
        <dbReference type="ARBA" id="ARBA00023186"/>
    </source>
</evidence>
<feature type="domain" description="UVR" evidence="7">
    <location>
        <begin position="420"/>
        <end position="455"/>
    </location>
</feature>
<dbReference type="Pfam" id="PF10431">
    <property type="entry name" value="ClpB_D2-small"/>
    <property type="match status" value="1"/>
</dbReference>
<dbReference type="InterPro" id="IPR004176">
    <property type="entry name" value="Clp_R_N"/>
</dbReference>
<dbReference type="CDD" id="cd00009">
    <property type="entry name" value="AAA"/>
    <property type="match status" value="1"/>
</dbReference>
<sequence>MMFGRFTERAQKVLALAQEEAMRLGHNNIGTEHILLGLVREGEGIAAKALIALGLSPEKIQSEVENLIGRGNATTKQIHYTPRAKKVIELSMDEARKLGHSYVGTEHILLGLIREGEGVAARVLNNLGVSLNKARQQVLQLLGSNESANNQQQAGAGGSNINTPTLDSLARDLTAIAKEGQIDPVIGRAREIERVIQVLSRRTKNNPVLIGEPGVGKTAIAEGLAQQIVNNEVPETLRNKRVMTLDMGTVVAGTKYRGEFEDRLKKVMEEIRQAGNVILFIDELHTLIGAGGAEGAIDASNILKPSLARGELQCIGATTLDEYRKYIEKDAALERRFQPIQVDEPTTDESISILRGLRDRYEAHHRVEITDEAIEAAVKLSDRYISDRFLPDKAIDLIDEAASKVRLRSYTAPPNLKEMEQKLEETRKEKDAAVQSQEFEKAASLRDSEQRIREELESMKKEWKEKQGQENSEVTTEDIAQVVASWTGIPVSKLAEEETDRLLRMEEILHSRVIGQEEAVKAVSQAIRRARAGLKDPKRPIGSFIFLGPTGVGKTELARAVAESLFGDEDAIIRIDMSEYMEKHNTSRLVGSPPGYVGHEEGGQLTEKVRRKPYSVILLDEIEKAHPEVFNILLQVLEDGFLTDSKGRRVDFRNTAIIMTSNVGASTLRQTKRLGFTVQQGEQDYKDMKGKVMSELKKAFRPEFLNRIDEIIVFHSLEKEHIQQIVSLMADQLKKRLAEQNIEFEMTDAAKMKIAEEGFDPEYGARPLRRALQKQVEDRLSEALLRGNIAKGQSVTMDVKDGEYVVKSGAGVAEGKGM</sequence>
<dbReference type="GO" id="GO:0016887">
    <property type="term" value="F:ATP hydrolysis activity"/>
    <property type="evidence" value="ECO:0007669"/>
    <property type="project" value="InterPro"/>
</dbReference>
<dbReference type="FunFam" id="1.10.8.60:FF:000017">
    <property type="entry name" value="ATP-dependent chaperone ClpB"/>
    <property type="match status" value="1"/>
</dbReference>
<dbReference type="GO" id="GO:0005524">
    <property type="term" value="F:ATP binding"/>
    <property type="evidence" value="ECO:0007669"/>
    <property type="project" value="UniProtKB-KW"/>
</dbReference>
<dbReference type="InterPro" id="IPR050130">
    <property type="entry name" value="ClpA_ClpB"/>
</dbReference>
<dbReference type="InterPro" id="IPR003593">
    <property type="entry name" value="AAA+_ATPase"/>
</dbReference>
<dbReference type="Gene3D" id="1.10.8.60">
    <property type="match status" value="2"/>
</dbReference>
<dbReference type="SMART" id="SM00382">
    <property type="entry name" value="AAA"/>
    <property type="match status" value="2"/>
</dbReference>
<dbReference type="InterPro" id="IPR001270">
    <property type="entry name" value="ClpA/B"/>
</dbReference>
<keyword evidence="9" id="KW-0378">Hydrolase</keyword>
<evidence type="ECO:0000313" key="9">
    <source>
        <dbReference type="EMBL" id="SDZ62280.1"/>
    </source>
</evidence>
<dbReference type="Gene3D" id="4.10.860.10">
    <property type="entry name" value="UVR domain"/>
    <property type="match status" value="1"/>
</dbReference>
<evidence type="ECO:0000256" key="2">
    <source>
        <dbReference type="ARBA" id="ARBA00022741"/>
    </source>
</evidence>
<dbReference type="InterPro" id="IPR041546">
    <property type="entry name" value="ClpA/ClpB_AAA_lid"/>
</dbReference>
<dbReference type="CDD" id="cd19499">
    <property type="entry name" value="RecA-like_ClpB_Hsp104-like"/>
    <property type="match status" value="1"/>
</dbReference>
<proteinExistence type="predicted"/>
<dbReference type="InterPro" id="IPR019489">
    <property type="entry name" value="Clp_ATPase_C"/>
</dbReference>
<dbReference type="PROSITE" id="PS51903">
    <property type="entry name" value="CLP_R"/>
    <property type="match status" value="1"/>
</dbReference>
<dbReference type="SUPFAM" id="SSF52540">
    <property type="entry name" value="P-loop containing nucleoside triphosphate hydrolases"/>
    <property type="match status" value="2"/>
</dbReference>
<dbReference type="PANTHER" id="PTHR11638">
    <property type="entry name" value="ATP-DEPENDENT CLP PROTEASE"/>
    <property type="match status" value="1"/>
</dbReference>
<dbReference type="FunFam" id="1.10.8.60:FF:000011">
    <property type="entry name" value="ATP-dependent Clp protease ATP-binding subunit"/>
    <property type="match status" value="1"/>
</dbReference>
<evidence type="ECO:0000259" key="7">
    <source>
        <dbReference type="PROSITE" id="PS50151"/>
    </source>
</evidence>
<dbReference type="Gene3D" id="1.10.1780.10">
    <property type="entry name" value="Clp, N-terminal domain"/>
    <property type="match status" value="1"/>
</dbReference>
<dbReference type="Pfam" id="PF02861">
    <property type="entry name" value="Clp_N"/>
    <property type="match status" value="1"/>
</dbReference>
<keyword evidence="4" id="KW-0143">Chaperone</keyword>
<dbReference type="SUPFAM" id="SSF81923">
    <property type="entry name" value="Double Clp-N motif"/>
    <property type="match status" value="1"/>
</dbReference>
<dbReference type="PRINTS" id="PR00300">
    <property type="entry name" value="CLPPROTEASEA"/>
</dbReference>
<organism evidence="9 10">
    <name type="scientific">Evansella caseinilytica</name>
    <dbReference type="NCBI Taxonomy" id="1503961"/>
    <lineage>
        <taxon>Bacteria</taxon>
        <taxon>Bacillati</taxon>
        <taxon>Bacillota</taxon>
        <taxon>Bacilli</taxon>
        <taxon>Bacillales</taxon>
        <taxon>Bacillaceae</taxon>
        <taxon>Evansella</taxon>
    </lineage>
</organism>
<evidence type="ECO:0000259" key="8">
    <source>
        <dbReference type="PROSITE" id="PS51903"/>
    </source>
</evidence>
<keyword evidence="3 9" id="KW-0067">ATP-binding</keyword>
<dbReference type="Pfam" id="PF17871">
    <property type="entry name" value="AAA_lid_9"/>
    <property type="match status" value="1"/>
</dbReference>
<name>A0A1H3UIM7_9BACI</name>
<dbReference type="OrthoDB" id="9803641at2"/>